<protein>
    <submittedName>
        <fullName evidence="3">Nuclease-related domain-containing protein</fullName>
    </submittedName>
</protein>
<name>A0ABT4CX65_9CLOT</name>
<dbReference type="EMBL" id="JAPQES010000007">
    <property type="protein sequence ID" value="MCY6372479.1"/>
    <property type="molecule type" value="Genomic_DNA"/>
</dbReference>
<keyword evidence="1" id="KW-0472">Membrane</keyword>
<dbReference type="Proteomes" id="UP001079657">
    <property type="component" value="Unassembled WGS sequence"/>
</dbReference>
<keyword evidence="1" id="KW-1133">Transmembrane helix</keyword>
<evidence type="ECO:0000256" key="1">
    <source>
        <dbReference type="SAM" id="Phobius"/>
    </source>
</evidence>
<dbReference type="Pfam" id="PF08378">
    <property type="entry name" value="NERD"/>
    <property type="match status" value="1"/>
</dbReference>
<feature type="transmembrane region" description="Helical" evidence="1">
    <location>
        <begin position="157"/>
        <end position="181"/>
    </location>
</feature>
<dbReference type="InterPro" id="IPR011528">
    <property type="entry name" value="NERD"/>
</dbReference>
<gene>
    <name evidence="3" type="ORF">OXH55_17765</name>
</gene>
<accession>A0ABT4CX65</accession>
<evidence type="ECO:0000313" key="4">
    <source>
        <dbReference type="Proteomes" id="UP001079657"/>
    </source>
</evidence>
<evidence type="ECO:0000313" key="3">
    <source>
        <dbReference type="EMBL" id="MCY6372479.1"/>
    </source>
</evidence>
<keyword evidence="4" id="KW-1185">Reference proteome</keyword>
<keyword evidence="1" id="KW-0812">Transmembrane</keyword>
<evidence type="ECO:0000259" key="2">
    <source>
        <dbReference type="PROSITE" id="PS50965"/>
    </source>
</evidence>
<dbReference type="PROSITE" id="PS50965">
    <property type="entry name" value="NERD"/>
    <property type="match status" value="1"/>
</dbReference>
<comment type="caution">
    <text evidence="3">The sequence shown here is derived from an EMBL/GenBank/DDBJ whole genome shotgun (WGS) entry which is preliminary data.</text>
</comment>
<feature type="domain" description="NERD" evidence="2">
    <location>
        <begin position="187"/>
        <end position="306"/>
    </location>
</feature>
<feature type="transmembrane region" description="Helical" evidence="1">
    <location>
        <begin position="7"/>
        <end position="29"/>
    </location>
</feature>
<dbReference type="RefSeq" id="WP_268051474.1">
    <property type="nucleotide sequence ID" value="NZ_JAPQES010000007.1"/>
</dbReference>
<proteinExistence type="predicted"/>
<organism evidence="3 4">
    <name type="scientific">Clostridium ganghwense</name>
    <dbReference type="NCBI Taxonomy" id="312089"/>
    <lineage>
        <taxon>Bacteria</taxon>
        <taxon>Bacillati</taxon>
        <taxon>Bacillota</taxon>
        <taxon>Clostridia</taxon>
        <taxon>Eubacteriales</taxon>
        <taxon>Clostridiaceae</taxon>
        <taxon>Clostridium</taxon>
    </lineage>
</organism>
<sequence length="376" mass="43821">MKKKFRFILWFILISSIFMSILAVGKIVYDKKNISPKINQSNSSLITISVANSLKELKKGDLVNIYFERFKSNKEETMELFYLKKGDFLANKVTIAEVNRENKTIKVYLDKQYADYYNKCSNKCIYIIKKHEGEFIKLKREINNAWNISDKKGKVEIVFTLLSTVGTLILMPLIAAVLLWFTRKENKGVIGEKKVIKALKKLPKNKYKFLNDIMILNEGTSSQIDHIVISTFGIIVIETKNYKDLIYGYDDKNDWTQSIKKTGKYYTVYNPIKQNKKHIEELKKLIKDSKIPFYNLVVFAGKCTLQGEYLKNNKDVLFVSELLNRMDELSSANKEILNINEVQEIYKLIKTNNVTDAGLRKQHIDNIRLNKIRAYK</sequence>
<reference evidence="3" key="1">
    <citation type="submission" date="2022-12" db="EMBL/GenBank/DDBJ databases">
        <authorList>
            <person name="Wang J."/>
        </authorList>
    </citation>
    <scope>NUCLEOTIDE SEQUENCE</scope>
    <source>
        <strain evidence="3">HY-42-06</strain>
    </source>
</reference>